<proteinExistence type="predicted"/>
<evidence type="ECO:0000313" key="1">
    <source>
        <dbReference type="EMBL" id="NMP22525.1"/>
    </source>
</evidence>
<reference evidence="1 2" key="1">
    <citation type="submission" date="2020-04" db="EMBL/GenBank/DDBJ databases">
        <authorList>
            <person name="Zhang R."/>
            <person name="Schippers A."/>
        </authorList>
    </citation>
    <scope>NUCLEOTIDE SEQUENCE [LARGE SCALE GENOMIC DNA]</scope>
    <source>
        <strain evidence="1 2">DSM 109850</strain>
    </source>
</reference>
<name>A0A7Y0L3H3_9FIRM</name>
<gene>
    <name evidence="1" type="ORF">HIJ39_09190</name>
</gene>
<dbReference type="Proteomes" id="UP000533476">
    <property type="component" value="Unassembled WGS sequence"/>
</dbReference>
<dbReference type="EMBL" id="JABBVZ010000025">
    <property type="protein sequence ID" value="NMP22525.1"/>
    <property type="molecule type" value="Genomic_DNA"/>
</dbReference>
<comment type="caution">
    <text evidence="1">The sequence shown here is derived from an EMBL/GenBank/DDBJ whole genome shotgun (WGS) entry which is preliminary data.</text>
</comment>
<organism evidence="1 2">
    <name type="scientific">Sulfobacillus harzensis</name>
    <dbReference type="NCBI Taxonomy" id="2729629"/>
    <lineage>
        <taxon>Bacteria</taxon>
        <taxon>Bacillati</taxon>
        <taxon>Bacillota</taxon>
        <taxon>Clostridia</taxon>
        <taxon>Eubacteriales</taxon>
        <taxon>Clostridiales Family XVII. Incertae Sedis</taxon>
        <taxon>Sulfobacillus</taxon>
    </lineage>
</organism>
<sequence length="156" mass="16935">MPNVDLLHLIGDAPEGPWAIFSSPHGDGTDMISVIVPRSLWLLVTRAHPFDSEISLMEKVGRAALERALASGTFSDPVFAHRQDMGDLLPPASIPWFKALRICGQCGQEVPPGEVSEGLSNALPPDSRGQIDLKVLCPDCQVQTPHRLTPWGIPQE</sequence>
<protein>
    <submittedName>
        <fullName evidence="1">Uncharacterized protein</fullName>
    </submittedName>
</protein>
<evidence type="ECO:0000313" key="2">
    <source>
        <dbReference type="Proteomes" id="UP000533476"/>
    </source>
</evidence>
<dbReference type="AlphaFoldDB" id="A0A7Y0L3H3"/>
<accession>A0A7Y0L3H3</accession>
<keyword evidence="2" id="KW-1185">Reference proteome</keyword>